<feature type="domain" description="Isochorismatase-like" evidence="2">
    <location>
        <begin position="5"/>
        <end position="135"/>
    </location>
</feature>
<dbReference type="PANTHER" id="PTHR43540:SF14">
    <property type="entry name" value="ISOCHORISMATASE"/>
    <property type="match status" value="1"/>
</dbReference>
<dbReference type="InterPro" id="IPR036380">
    <property type="entry name" value="Isochorismatase-like_sf"/>
</dbReference>
<organism evidence="4">
    <name type="scientific">freshwater metagenome</name>
    <dbReference type="NCBI Taxonomy" id="449393"/>
    <lineage>
        <taxon>unclassified sequences</taxon>
        <taxon>metagenomes</taxon>
        <taxon>ecological metagenomes</taxon>
    </lineage>
</organism>
<protein>
    <submittedName>
        <fullName evidence="4">Unannotated protein</fullName>
    </submittedName>
</protein>
<dbReference type="Gene3D" id="3.40.50.850">
    <property type="entry name" value="Isochorismatase-like"/>
    <property type="match status" value="1"/>
</dbReference>
<evidence type="ECO:0000256" key="1">
    <source>
        <dbReference type="ARBA" id="ARBA00022801"/>
    </source>
</evidence>
<evidence type="ECO:0000313" key="4">
    <source>
        <dbReference type="EMBL" id="CAB4637064.1"/>
    </source>
</evidence>
<evidence type="ECO:0000313" key="3">
    <source>
        <dbReference type="EMBL" id="CAB4577966.1"/>
    </source>
</evidence>
<dbReference type="PANTHER" id="PTHR43540">
    <property type="entry name" value="PEROXYUREIDOACRYLATE/UREIDOACRYLATE AMIDOHYDROLASE-RELATED"/>
    <property type="match status" value="1"/>
</dbReference>
<dbReference type="AlphaFoldDB" id="A0A6J6JL26"/>
<dbReference type="EMBL" id="CAEZTX010000009">
    <property type="protein sequence ID" value="CAB4577966.1"/>
    <property type="molecule type" value="Genomic_DNA"/>
</dbReference>
<dbReference type="InterPro" id="IPR050272">
    <property type="entry name" value="Isochorismatase-like_hydrls"/>
</dbReference>
<accession>A0A6J6JL26</accession>
<dbReference type="Pfam" id="PF00857">
    <property type="entry name" value="Isochorismatase"/>
    <property type="match status" value="1"/>
</dbReference>
<dbReference type="SUPFAM" id="SSF52499">
    <property type="entry name" value="Isochorismatase-like hydrolases"/>
    <property type="match status" value="1"/>
</dbReference>
<dbReference type="GO" id="GO:0016787">
    <property type="term" value="F:hydrolase activity"/>
    <property type="evidence" value="ECO:0007669"/>
    <property type="project" value="UniProtKB-KW"/>
</dbReference>
<dbReference type="InterPro" id="IPR000868">
    <property type="entry name" value="Isochorismatase-like_dom"/>
</dbReference>
<sequence length="170" mass="18726">MTEKSALLVIDVQNGVVQNAFEKDAVVVQINRAIDSARANELPVIWVQHSEEEMPIDSHYWEIIPELTPEPHDGRIDKVHGSSFQETELADVLKEHDISHLYITGAQSENCVNATTVDALERGYRVSLVSDAHTTDDGSVVATINGKFVESNARGEAIEVKNLDLLLPLA</sequence>
<gene>
    <name evidence="3" type="ORF">UFOPK1755_00268</name>
    <name evidence="4" type="ORF">UFOPK2155_00245</name>
</gene>
<evidence type="ECO:0000259" key="2">
    <source>
        <dbReference type="Pfam" id="PF00857"/>
    </source>
</evidence>
<proteinExistence type="predicted"/>
<keyword evidence="1" id="KW-0378">Hydrolase</keyword>
<reference evidence="4" key="1">
    <citation type="submission" date="2020-05" db="EMBL/GenBank/DDBJ databases">
        <authorList>
            <person name="Chiriac C."/>
            <person name="Salcher M."/>
            <person name="Ghai R."/>
            <person name="Kavagutti S V."/>
        </authorList>
    </citation>
    <scope>NUCLEOTIDE SEQUENCE</scope>
</reference>
<dbReference type="EMBL" id="CAEZVX010000014">
    <property type="protein sequence ID" value="CAB4637064.1"/>
    <property type="molecule type" value="Genomic_DNA"/>
</dbReference>
<name>A0A6J6JL26_9ZZZZ</name>